<proteinExistence type="predicted"/>
<name>A0ACB9LLU5_9MYRT</name>
<evidence type="ECO:0000313" key="1">
    <source>
        <dbReference type="EMBL" id="KAI4312331.1"/>
    </source>
</evidence>
<dbReference type="Proteomes" id="UP001057402">
    <property type="component" value="Chromosome 11"/>
</dbReference>
<organism evidence="1 2">
    <name type="scientific">Melastoma candidum</name>
    <dbReference type="NCBI Taxonomy" id="119954"/>
    <lineage>
        <taxon>Eukaryota</taxon>
        <taxon>Viridiplantae</taxon>
        <taxon>Streptophyta</taxon>
        <taxon>Embryophyta</taxon>
        <taxon>Tracheophyta</taxon>
        <taxon>Spermatophyta</taxon>
        <taxon>Magnoliopsida</taxon>
        <taxon>eudicotyledons</taxon>
        <taxon>Gunneridae</taxon>
        <taxon>Pentapetalae</taxon>
        <taxon>rosids</taxon>
        <taxon>malvids</taxon>
        <taxon>Myrtales</taxon>
        <taxon>Melastomataceae</taxon>
        <taxon>Melastomatoideae</taxon>
        <taxon>Melastomateae</taxon>
        <taxon>Melastoma</taxon>
    </lineage>
</organism>
<evidence type="ECO:0000313" key="2">
    <source>
        <dbReference type="Proteomes" id="UP001057402"/>
    </source>
</evidence>
<protein>
    <submittedName>
        <fullName evidence="1">Uncharacterized protein</fullName>
    </submittedName>
</protein>
<accession>A0ACB9LLU5</accession>
<reference evidence="2" key="1">
    <citation type="journal article" date="2023" name="Front. Plant Sci.">
        <title>Chromosomal-level genome assembly of Melastoma candidum provides insights into trichome evolution.</title>
        <authorList>
            <person name="Zhong Y."/>
            <person name="Wu W."/>
            <person name="Sun C."/>
            <person name="Zou P."/>
            <person name="Liu Y."/>
            <person name="Dai S."/>
            <person name="Zhou R."/>
        </authorList>
    </citation>
    <scope>NUCLEOTIDE SEQUENCE [LARGE SCALE GENOMIC DNA]</scope>
</reference>
<gene>
    <name evidence="1" type="ORF">MLD38_037150</name>
</gene>
<keyword evidence="2" id="KW-1185">Reference proteome</keyword>
<dbReference type="EMBL" id="CM042890">
    <property type="protein sequence ID" value="KAI4312331.1"/>
    <property type="molecule type" value="Genomic_DNA"/>
</dbReference>
<sequence>MGQVHNTSPFPSHNPNPNHPLSFRSSLSENTLFPPLPQQPSFPGMPRPSLSSVSSKSINSLDDGMMNDQRFGSQERENTA</sequence>
<comment type="caution">
    <text evidence="1">The sequence shown here is derived from an EMBL/GenBank/DDBJ whole genome shotgun (WGS) entry which is preliminary data.</text>
</comment>